<dbReference type="PIRSF" id="PIRSF006004">
    <property type="entry name" value="CHP00048"/>
    <property type="match status" value="1"/>
</dbReference>
<dbReference type="PROSITE" id="PS51918">
    <property type="entry name" value="RADICAL_SAM"/>
    <property type="match status" value="1"/>
</dbReference>
<evidence type="ECO:0000256" key="8">
    <source>
        <dbReference type="ARBA" id="ARBA00022694"/>
    </source>
</evidence>
<keyword evidence="15" id="KW-1185">Reference proteome</keyword>
<comment type="catalytic activity">
    <reaction evidence="12">
        <text>adenosine(2503) in 23S rRNA + 2 reduced [2Fe-2S]-[ferredoxin] + 2 S-adenosyl-L-methionine = 2-methyladenosine(2503) in 23S rRNA + 5'-deoxyadenosine + L-methionine + 2 oxidized [2Fe-2S]-[ferredoxin] + S-adenosyl-L-homocysteine</text>
        <dbReference type="Rhea" id="RHEA:42916"/>
        <dbReference type="Rhea" id="RHEA-COMP:10000"/>
        <dbReference type="Rhea" id="RHEA-COMP:10001"/>
        <dbReference type="Rhea" id="RHEA-COMP:10152"/>
        <dbReference type="Rhea" id="RHEA-COMP:10282"/>
        <dbReference type="ChEBI" id="CHEBI:17319"/>
        <dbReference type="ChEBI" id="CHEBI:33737"/>
        <dbReference type="ChEBI" id="CHEBI:33738"/>
        <dbReference type="ChEBI" id="CHEBI:57844"/>
        <dbReference type="ChEBI" id="CHEBI:57856"/>
        <dbReference type="ChEBI" id="CHEBI:59789"/>
        <dbReference type="ChEBI" id="CHEBI:74411"/>
        <dbReference type="ChEBI" id="CHEBI:74497"/>
        <dbReference type="EC" id="2.1.1.192"/>
    </reaction>
</comment>
<keyword evidence="2 12" id="KW-0004">4Fe-4S</keyword>
<dbReference type="SFLD" id="SFLDS00029">
    <property type="entry name" value="Radical_SAM"/>
    <property type="match status" value="1"/>
</dbReference>
<keyword evidence="12" id="KW-1015">Disulfide bond</keyword>
<dbReference type="Pfam" id="PF21016">
    <property type="entry name" value="RlmN_N"/>
    <property type="match status" value="1"/>
</dbReference>
<evidence type="ECO:0000313" key="14">
    <source>
        <dbReference type="EMBL" id="AEB12798.1"/>
    </source>
</evidence>
<dbReference type="InterPro" id="IPR027492">
    <property type="entry name" value="RNA_MTrfase_RlmN"/>
</dbReference>
<keyword evidence="5 12" id="KW-0489">Methyltransferase</keyword>
<evidence type="ECO:0000313" key="15">
    <source>
        <dbReference type="Proteomes" id="UP000007030"/>
    </source>
</evidence>
<keyword evidence="3 12" id="KW-0963">Cytoplasm</keyword>
<evidence type="ECO:0000256" key="5">
    <source>
        <dbReference type="ARBA" id="ARBA00022603"/>
    </source>
</evidence>
<keyword evidence="6 12" id="KW-0808">Transferase</keyword>
<feature type="binding site" evidence="12">
    <location>
        <position position="128"/>
    </location>
    <ligand>
        <name>[4Fe-4S] cluster</name>
        <dbReference type="ChEBI" id="CHEBI:49883"/>
        <note>4Fe-4S-S-AdoMet</note>
    </ligand>
</feature>
<reference evidence="14 15" key="1">
    <citation type="journal article" date="2012" name="Stand. Genomic Sci.">
        <title>Complete genome sequence of the aerobic, heterotroph Marinithermus hydrothermalis type strain (T1(T)) from a deep-sea hydrothermal vent chimney.</title>
        <authorList>
            <person name="Copeland A."/>
            <person name="Gu W."/>
            <person name="Yasawong M."/>
            <person name="Lapidus A."/>
            <person name="Lucas S."/>
            <person name="Deshpande S."/>
            <person name="Pagani I."/>
            <person name="Tapia R."/>
            <person name="Cheng J.F."/>
            <person name="Goodwin L.A."/>
            <person name="Pitluck S."/>
            <person name="Liolios K."/>
            <person name="Ivanova N."/>
            <person name="Mavromatis K."/>
            <person name="Mikhailova N."/>
            <person name="Pati A."/>
            <person name="Chen A."/>
            <person name="Palaniappan K."/>
            <person name="Land M."/>
            <person name="Pan C."/>
            <person name="Brambilla E.M."/>
            <person name="Rohde M."/>
            <person name="Tindall B.J."/>
            <person name="Sikorski J."/>
            <person name="Goker M."/>
            <person name="Detter J.C."/>
            <person name="Bristow J."/>
            <person name="Eisen J.A."/>
            <person name="Markowitz V."/>
            <person name="Hugenholtz P."/>
            <person name="Kyrpides N.C."/>
            <person name="Klenk H.P."/>
            <person name="Woyke T."/>
        </authorList>
    </citation>
    <scope>NUCLEOTIDE SEQUENCE [LARGE SCALE GENOMIC DNA]</scope>
    <source>
        <strain evidence="15">DSM 14884 / JCM 11576 / T1</strain>
    </source>
</reference>
<keyword evidence="4 12" id="KW-0698">rRNA processing</keyword>
<dbReference type="RefSeq" id="WP_013704843.1">
    <property type="nucleotide sequence ID" value="NC_015387.1"/>
</dbReference>
<accession>F2NN59</accession>
<dbReference type="eggNOG" id="COG0820">
    <property type="taxonomic scope" value="Bacteria"/>
</dbReference>
<evidence type="ECO:0000256" key="12">
    <source>
        <dbReference type="HAMAP-Rule" id="MF_01849"/>
    </source>
</evidence>
<feature type="binding site" evidence="12">
    <location>
        <position position="125"/>
    </location>
    <ligand>
        <name>[4Fe-4S] cluster</name>
        <dbReference type="ChEBI" id="CHEBI:49883"/>
        <note>4Fe-4S-S-AdoMet</note>
    </ligand>
</feature>
<feature type="binding site" evidence="12">
    <location>
        <position position="203"/>
    </location>
    <ligand>
        <name>S-adenosyl-L-methionine</name>
        <dbReference type="ChEBI" id="CHEBI:59789"/>
    </ligand>
</feature>
<comment type="function">
    <text evidence="12">Specifically methylates position 2 of adenine 2503 in 23S rRNA and position 2 of adenine 37 in tRNAs.</text>
</comment>
<dbReference type="GO" id="GO:0070040">
    <property type="term" value="F:rRNA (adenine(2503)-C2-)-methyltransferase activity"/>
    <property type="evidence" value="ECO:0007669"/>
    <property type="project" value="UniProtKB-UniRule"/>
</dbReference>
<keyword evidence="8 12" id="KW-0819">tRNA processing</keyword>
<evidence type="ECO:0000256" key="7">
    <source>
        <dbReference type="ARBA" id="ARBA00022691"/>
    </source>
</evidence>
<dbReference type="GO" id="GO:0005737">
    <property type="term" value="C:cytoplasm"/>
    <property type="evidence" value="ECO:0007669"/>
    <property type="project" value="UniProtKB-SubCell"/>
</dbReference>
<evidence type="ECO:0000256" key="3">
    <source>
        <dbReference type="ARBA" id="ARBA00022490"/>
    </source>
</evidence>
<sequence>MREPAEWNAHLPLALGDERRPILEPEPEDLPGEGYRKRQIAHWLYAWGVREFDEMTDLPRALRAELAHTWRISEFSLVQAFPSADGSTKYLYTLHDGRQTEAVYMPYKDRRTICISSMVGCPAGCTFCATGQMRFGRNLTAPEILDQLLAAAYHQGISPREIRNVVLMGMGEPLLNLTNVLKAVRRMIHKQALAMSPRRITLSTVGIPRGIYRLAEEDVGVKLALSLHAPDDETRRRIIPTAHRYAIEEIMDAVRHYYRRTKRRVTLEYTLLRGVNDHLWQAKMLAKHTRGLTAHVNLIPFNPWEGAPHEGSSREQIRRFAAVLEAAGIPVSVRWSRGRDVGAACGQLALRTP</sequence>
<keyword evidence="9 12" id="KW-0479">Metal-binding</keyword>
<dbReference type="SFLD" id="SFLDG01062">
    <property type="entry name" value="methyltransferase_(Class_A)"/>
    <property type="match status" value="1"/>
</dbReference>
<name>F2NN59_MARHT</name>
<feature type="active site" description="S-methylcysteine intermediate" evidence="12">
    <location>
        <position position="345"/>
    </location>
</feature>
<dbReference type="GO" id="GO:0051539">
    <property type="term" value="F:4 iron, 4 sulfur cluster binding"/>
    <property type="evidence" value="ECO:0007669"/>
    <property type="project" value="UniProtKB-UniRule"/>
</dbReference>
<dbReference type="InterPro" id="IPR007197">
    <property type="entry name" value="rSAM"/>
</dbReference>
<dbReference type="PANTHER" id="PTHR30544">
    <property type="entry name" value="23S RRNA METHYLTRANSFERASE"/>
    <property type="match status" value="1"/>
</dbReference>
<keyword evidence="11 12" id="KW-0411">Iron-sulfur</keyword>
<dbReference type="Gene3D" id="1.10.150.530">
    <property type="match status" value="1"/>
</dbReference>
<comment type="caution">
    <text evidence="12">Lacks conserved residue(s) required for the propagation of feature annotation.</text>
</comment>
<feature type="active site" description="Proton acceptor" evidence="12">
    <location>
        <position position="101"/>
    </location>
</feature>
<feature type="binding site" evidence="12">
    <location>
        <begin position="171"/>
        <end position="172"/>
    </location>
    <ligand>
        <name>S-adenosyl-L-methionine</name>
        <dbReference type="ChEBI" id="CHEBI:59789"/>
    </ligand>
</feature>
<evidence type="ECO:0000256" key="1">
    <source>
        <dbReference type="ARBA" id="ARBA00004496"/>
    </source>
</evidence>
<comment type="catalytic activity">
    <reaction evidence="12">
        <text>adenosine(37) in tRNA + 2 reduced [2Fe-2S]-[ferredoxin] + 2 S-adenosyl-L-methionine = 2-methyladenosine(37) in tRNA + 5'-deoxyadenosine + L-methionine + 2 oxidized [2Fe-2S]-[ferredoxin] + S-adenosyl-L-homocysteine</text>
        <dbReference type="Rhea" id="RHEA:43332"/>
        <dbReference type="Rhea" id="RHEA-COMP:10000"/>
        <dbReference type="Rhea" id="RHEA-COMP:10001"/>
        <dbReference type="Rhea" id="RHEA-COMP:10162"/>
        <dbReference type="Rhea" id="RHEA-COMP:10485"/>
        <dbReference type="ChEBI" id="CHEBI:17319"/>
        <dbReference type="ChEBI" id="CHEBI:33737"/>
        <dbReference type="ChEBI" id="CHEBI:33738"/>
        <dbReference type="ChEBI" id="CHEBI:57844"/>
        <dbReference type="ChEBI" id="CHEBI:57856"/>
        <dbReference type="ChEBI" id="CHEBI:59789"/>
        <dbReference type="ChEBI" id="CHEBI:74411"/>
        <dbReference type="ChEBI" id="CHEBI:74497"/>
        <dbReference type="EC" id="2.1.1.192"/>
    </reaction>
</comment>
<comment type="similarity">
    <text evidence="12">Belongs to the radical SAM superfamily. RlmN family.</text>
</comment>
<evidence type="ECO:0000259" key="13">
    <source>
        <dbReference type="PROSITE" id="PS51918"/>
    </source>
</evidence>
<dbReference type="GO" id="GO:0019843">
    <property type="term" value="F:rRNA binding"/>
    <property type="evidence" value="ECO:0007669"/>
    <property type="project" value="UniProtKB-UniRule"/>
</dbReference>
<comment type="cofactor">
    <cofactor evidence="12">
        <name>[4Fe-4S] cluster</name>
        <dbReference type="ChEBI" id="CHEBI:49883"/>
    </cofactor>
    <text evidence="12">Binds 1 [4Fe-4S] cluster. The cluster is coordinated with 3 cysteines and an exchangeable S-adenosyl-L-methionine.</text>
</comment>
<dbReference type="KEGG" id="mhd:Marky_2073"/>
<keyword evidence="10 12" id="KW-0408">Iron</keyword>
<organism evidence="14 15">
    <name type="scientific">Marinithermus hydrothermalis (strain DSM 14884 / JCM 11576 / T1)</name>
    <dbReference type="NCBI Taxonomy" id="869210"/>
    <lineage>
        <taxon>Bacteria</taxon>
        <taxon>Thermotogati</taxon>
        <taxon>Deinococcota</taxon>
        <taxon>Deinococci</taxon>
        <taxon>Thermales</taxon>
        <taxon>Thermaceae</taxon>
        <taxon>Marinithermus</taxon>
    </lineage>
</organism>
<dbReference type="NCBIfam" id="TIGR00048">
    <property type="entry name" value="rRNA_mod_RlmN"/>
    <property type="match status" value="1"/>
</dbReference>
<evidence type="ECO:0000256" key="2">
    <source>
        <dbReference type="ARBA" id="ARBA00022485"/>
    </source>
</evidence>
<dbReference type="EMBL" id="CP002630">
    <property type="protein sequence ID" value="AEB12798.1"/>
    <property type="molecule type" value="Genomic_DNA"/>
</dbReference>
<dbReference type="GO" id="GO:0002935">
    <property type="term" value="F:tRNA (adenine(37)-C2)-methyltransferase activity"/>
    <property type="evidence" value="ECO:0007669"/>
    <property type="project" value="UniProtKB-UniRule"/>
</dbReference>
<dbReference type="SFLD" id="SFLDF00275">
    <property type="entry name" value="adenosine_C2_methyltransferase"/>
    <property type="match status" value="1"/>
</dbReference>
<evidence type="ECO:0000256" key="9">
    <source>
        <dbReference type="ARBA" id="ARBA00022723"/>
    </source>
</evidence>
<dbReference type="InterPro" id="IPR058240">
    <property type="entry name" value="rSAM_sf"/>
</dbReference>
<feature type="binding site" evidence="12">
    <location>
        <position position="121"/>
    </location>
    <ligand>
        <name>[4Fe-4S] cluster</name>
        <dbReference type="ChEBI" id="CHEBI:49883"/>
        <note>4Fe-4S-S-AdoMet</note>
    </ligand>
</feature>
<evidence type="ECO:0000256" key="11">
    <source>
        <dbReference type="ARBA" id="ARBA00023014"/>
    </source>
</evidence>
<feature type="domain" description="Radical SAM core" evidence="13">
    <location>
        <begin position="107"/>
        <end position="340"/>
    </location>
</feature>
<protein>
    <recommendedName>
        <fullName evidence="12">Probable dual-specificity RNA methyltransferase RlmN</fullName>
        <ecNumber evidence="12">2.1.1.192</ecNumber>
    </recommendedName>
    <alternativeName>
        <fullName evidence="12">23S rRNA (adenine(2503)-C(2))-methyltransferase</fullName>
    </alternativeName>
    <alternativeName>
        <fullName evidence="12">23S rRNA m2A2503 methyltransferase</fullName>
    </alternativeName>
    <alternativeName>
        <fullName evidence="12">Ribosomal RNA large subunit methyltransferase N</fullName>
    </alternativeName>
    <alternativeName>
        <fullName evidence="12">tRNA (adenine(37)-C(2))-methyltransferase</fullName>
    </alternativeName>
    <alternativeName>
        <fullName evidence="12">tRNA m2A37 methyltransferase</fullName>
    </alternativeName>
</protein>
<dbReference type="InterPro" id="IPR048641">
    <property type="entry name" value="RlmN_N"/>
</dbReference>
<dbReference type="EC" id="2.1.1.192" evidence="12"/>
<dbReference type="HOGENOM" id="CLU_029101_0_2_0"/>
<dbReference type="CDD" id="cd01335">
    <property type="entry name" value="Radical_SAM"/>
    <property type="match status" value="1"/>
</dbReference>
<feature type="binding site" evidence="12">
    <location>
        <begin position="226"/>
        <end position="228"/>
    </location>
    <ligand>
        <name>S-adenosyl-L-methionine</name>
        <dbReference type="ChEBI" id="CHEBI:59789"/>
    </ligand>
</feature>
<dbReference type="GO" id="GO:0000049">
    <property type="term" value="F:tRNA binding"/>
    <property type="evidence" value="ECO:0007669"/>
    <property type="project" value="UniProtKB-UniRule"/>
</dbReference>
<comment type="miscellaneous">
    <text evidence="12">Reaction proceeds by a ping-pong mechanism involving intermediate methylation of a conserved cysteine residue.</text>
</comment>
<dbReference type="Proteomes" id="UP000007030">
    <property type="component" value="Chromosome"/>
</dbReference>
<dbReference type="InterPro" id="IPR040072">
    <property type="entry name" value="Methyltransferase_A"/>
</dbReference>
<dbReference type="GO" id="GO:0030488">
    <property type="term" value="P:tRNA methylation"/>
    <property type="evidence" value="ECO:0007669"/>
    <property type="project" value="UniProtKB-UniRule"/>
</dbReference>
<feature type="binding site" evidence="12">
    <location>
        <position position="302"/>
    </location>
    <ligand>
        <name>S-adenosyl-L-methionine</name>
        <dbReference type="ChEBI" id="CHEBI:59789"/>
    </ligand>
</feature>
<evidence type="ECO:0000256" key="6">
    <source>
        <dbReference type="ARBA" id="ARBA00022679"/>
    </source>
</evidence>
<proteinExistence type="inferred from homology"/>
<dbReference type="STRING" id="869210.Marky_2073"/>
<keyword evidence="7 12" id="KW-0949">S-adenosyl-L-methionine</keyword>
<dbReference type="InterPro" id="IPR013785">
    <property type="entry name" value="Aldolase_TIM"/>
</dbReference>
<dbReference type="Gene3D" id="3.20.20.70">
    <property type="entry name" value="Aldolase class I"/>
    <property type="match status" value="1"/>
</dbReference>
<evidence type="ECO:0000256" key="4">
    <source>
        <dbReference type="ARBA" id="ARBA00022552"/>
    </source>
</evidence>
<dbReference type="GO" id="GO:0046872">
    <property type="term" value="F:metal ion binding"/>
    <property type="evidence" value="ECO:0007669"/>
    <property type="project" value="UniProtKB-KW"/>
</dbReference>
<dbReference type="GO" id="GO:0070475">
    <property type="term" value="P:rRNA base methylation"/>
    <property type="evidence" value="ECO:0007669"/>
    <property type="project" value="UniProtKB-UniRule"/>
</dbReference>
<dbReference type="SUPFAM" id="SSF102114">
    <property type="entry name" value="Radical SAM enzymes"/>
    <property type="match status" value="1"/>
</dbReference>
<dbReference type="Pfam" id="PF04055">
    <property type="entry name" value="Radical_SAM"/>
    <property type="match status" value="1"/>
</dbReference>
<dbReference type="InterPro" id="IPR004383">
    <property type="entry name" value="rRNA_lsu_MTrfase_RlmN/Cfr"/>
</dbReference>
<gene>
    <name evidence="12" type="primary">rlmN</name>
    <name evidence="14" type="ordered locus">Marky_2073</name>
</gene>
<evidence type="ECO:0000256" key="10">
    <source>
        <dbReference type="ARBA" id="ARBA00023004"/>
    </source>
</evidence>
<dbReference type="FunFam" id="3.20.20.70:FF:000014">
    <property type="entry name" value="Probable dual-specificity RNA methyltransferase RlmN"/>
    <property type="match status" value="1"/>
</dbReference>
<dbReference type="OrthoDB" id="9793973at2"/>
<comment type="subcellular location">
    <subcellularLocation>
        <location evidence="1 12">Cytoplasm</location>
    </subcellularLocation>
</comment>
<dbReference type="PANTHER" id="PTHR30544:SF5">
    <property type="entry name" value="RADICAL SAM CORE DOMAIN-CONTAINING PROTEIN"/>
    <property type="match status" value="1"/>
</dbReference>
<dbReference type="HAMAP" id="MF_01849">
    <property type="entry name" value="RNA_methyltr_RlmN"/>
    <property type="match status" value="1"/>
</dbReference>
<dbReference type="AlphaFoldDB" id="F2NN59"/>